<dbReference type="OrthoDB" id="6782404at2759"/>
<organism evidence="2 3">
    <name type="scientific">Ceutorhynchus assimilis</name>
    <name type="common">cabbage seed weevil</name>
    <dbReference type="NCBI Taxonomy" id="467358"/>
    <lineage>
        <taxon>Eukaryota</taxon>
        <taxon>Metazoa</taxon>
        <taxon>Ecdysozoa</taxon>
        <taxon>Arthropoda</taxon>
        <taxon>Hexapoda</taxon>
        <taxon>Insecta</taxon>
        <taxon>Pterygota</taxon>
        <taxon>Neoptera</taxon>
        <taxon>Endopterygota</taxon>
        <taxon>Coleoptera</taxon>
        <taxon>Polyphaga</taxon>
        <taxon>Cucujiformia</taxon>
        <taxon>Curculionidae</taxon>
        <taxon>Ceutorhynchinae</taxon>
        <taxon>Ceutorhynchus</taxon>
    </lineage>
</organism>
<gene>
    <name evidence="2" type="ORF">CEUTPL_LOCUS14080</name>
</gene>
<evidence type="ECO:0000313" key="2">
    <source>
        <dbReference type="EMBL" id="CAG9773694.1"/>
    </source>
</evidence>
<dbReference type="AlphaFoldDB" id="A0A9N9QT65"/>
<evidence type="ECO:0000313" key="3">
    <source>
        <dbReference type="Proteomes" id="UP001152799"/>
    </source>
</evidence>
<name>A0A9N9QT65_9CUCU</name>
<dbReference type="EMBL" id="OU892285">
    <property type="protein sequence ID" value="CAG9773694.1"/>
    <property type="molecule type" value="Genomic_DNA"/>
</dbReference>
<dbReference type="Proteomes" id="UP001152799">
    <property type="component" value="Chromosome 9"/>
</dbReference>
<feature type="compositionally biased region" description="Basic and acidic residues" evidence="1">
    <location>
        <begin position="150"/>
        <end position="168"/>
    </location>
</feature>
<feature type="compositionally biased region" description="Basic residues" evidence="1">
    <location>
        <begin position="103"/>
        <end position="114"/>
    </location>
</feature>
<proteinExistence type="predicted"/>
<reference evidence="2" key="1">
    <citation type="submission" date="2022-01" db="EMBL/GenBank/DDBJ databases">
        <authorList>
            <person name="King R."/>
        </authorList>
    </citation>
    <scope>NUCLEOTIDE SEQUENCE</scope>
</reference>
<accession>A0A9N9QT65</accession>
<feature type="compositionally biased region" description="Basic residues" evidence="1">
    <location>
        <begin position="123"/>
        <end position="135"/>
    </location>
</feature>
<feature type="compositionally biased region" description="Basic residues" evidence="1">
    <location>
        <begin position="169"/>
        <end position="186"/>
    </location>
</feature>
<sequence>MSASMQHSRNRSRTPDDYSRRSLLSKVDRRHLQRLRVAIKRSGLGPEGPGLPLEREIEDYKQISLLVHVRRGPGPQPRVPIFSGNIKVNQDLCEDRTVFTHDRNKRRSRSRSRSRSYNDNRRSRSKDRYRRRSKERARDRSRSRSRRKSKSSDRSKRYRDRDYSPEKSRRSRSRSRSRRSRTKRPTQHKERSLTPLRPGEYRPGHPDLALRKRKKLSRSRSRSRSRSTTRSRSRSRSPKYSTSRERSTKHKSSTAPVPIMEYDYYGNYGPMPMNPMAPYRQVTPGCYPPMYAPPMMMQRMPMPGYPHPRMPMFRQRLPIYNSRKSTNVTITTQEVEKASEGIVEEVSEKPKGANSMEITSSNQQCESDAGASGNCASDAVRV</sequence>
<feature type="compositionally biased region" description="Basic and acidic residues" evidence="1">
    <location>
        <begin position="199"/>
        <end position="210"/>
    </location>
</feature>
<feature type="compositionally biased region" description="Polar residues" evidence="1">
    <location>
        <begin position="356"/>
        <end position="366"/>
    </location>
</feature>
<feature type="region of interest" description="Disordered" evidence="1">
    <location>
        <begin position="97"/>
        <end position="255"/>
    </location>
</feature>
<keyword evidence="3" id="KW-1185">Reference proteome</keyword>
<evidence type="ECO:0000256" key="1">
    <source>
        <dbReference type="SAM" id="MobiDB-lite"/>
    </source>
</evidence>
<protein>
    <submittedName>
        <fullName evidence="2">Uncharacterized protein</fullName>
    </submittedName>
</protein>
<feature type="compositionally biased region" description="Basic residues" evidence="1">
    <location>
        <begin position="211"/>
        <end position="237"/>
    </location>
</feature>
<feature type="region of interest" description="Disordered" evidence="1">
    <location>
        <begin position="348"/>
        <end position="382"/>
    </location>
</feature>
<feature type="region of interest" description="Disordered" evidence="1">
    <location>
        <begin position="1"/>
        <end position="25"/>
    </location>
</feature>